<dbReference type="InterPro" id="IPR032560">
    <property type="entry name" value="DUF4932"/>
</dbReference>
<feature type="signal peptide" evidence="1">
    <location>
        <begin position="1"/>
        <end position="19"/>
    </location>
</feature>
<comment type="caution">
    <text evidence="2">The sequence shown here is derived from an EMBL/GenBank/DDBJ whole genome shotgun (WGS) entry which is preliminary data.</text>
</comment>
<accession>A0A2K0XM07</accession>
<evidence type="ECO:0000313" key="3">
    <source>
        <dbReference type="Proteomes" id="UP000236634"/>
    </source>
</evidence>
<reference evidence="2 3" key="1">
    <citation type="submission" date="2017-03" db="EMBL/GenBank/DDBJ databases">
        <authorList>
            <person name="Afonso C.L."/>
            <person name="Miller P.J."/>
            <person name="Scott M.A."/>
            <person name="Spackman E."/>
            <person name="Goraichik I."/>
            <person name="Dimitrov K.M."/>
            <person name="Suarez D.L."/>
            <person name="Swayne D.E."/>
        </authorList>
    </citation>
    <scope>NUCLEOTIDE SEQUENCE [LARGE SCALE GENOMIC DNA]</scope>
    <source>
        <strain evidence="2 3">DNF00076</strain>
    </source>
</reference>
<sequence>MKRIILLALIALSVSTAYAQSYDTGKIKAHYDERIELMSIICHLAGLQEYNMNIGGDYITDIDNYFADVRNHPAVEMMDSLRRVNGISFDSPMAFAVNLEKTGNGFVLANDSVAPERRWKGVDLKMATATISDFYNKSDFANFFERHKPFYEKICSLFDVNVISKFNQNWYEQFYGMPPTDSFKVILGFTNGGGNYGPSRQLPDKPRDVYAIIGYALDDNGEPYYSSEPEMYLNTLIHEFNHSFVNPLADNPAFVQKMQLAGETMLSYSRKVMRKNAYSTWQNLVNESIVRAAVIIYLMDNEFPQDKIRQSVIDEMSVGFYWIPDLVKCLQYYAQHRDKYPSIDLYYNEISGFFNNYANSNSEKIDAIFNQE</sequence>
<dbReference type="AlphaFoldDB" id="A0A2K0XM07"/>
<evidence type="ECO:0000313" key="2">
    <source>
        <dbReference type="EMBL" id="PNP95543.1"/>
    </source>
</evidence>
<evidence type="ECO:0008006" key="4">
    <source>
        <dbReference type="Google" id="ProtNLM"/>
    </source>
</evidence>
<dbReference type="Proteomes" id="UP000236634">
    <property type="component" value="Unassembled WGS sequence"/>
</dbReference>
<dbReference type="EMBL" id="NBAX01000003">
    <property type="protein sequence ID" value="PNP95543.1"/>
    <property type="molecule type" value="Genomic_DNA"/>
</dbReference>
<feature type="chain" id="PRO_5014325071" description="DUF4932 domain-containing protein" evidence="1">
    <location>
        <begin position="20"/>
        <end position="372"/>
    </location>
</feature>
<protein>
    <recommendedName>
        <fullName evidence="4">DUF4932 domain-containing protein</fullName>
    </recommendedName>
</protein>
<dbReference type="Pfam" id="PF16286">
    <property type="entry name" value="DUF4932"/>
    <property type="match status" value="1"/>
</dbReference>
<organism evidence="2 3">
    <name type="scientific">Hoylesella timonensis</name>
    <dbReference type="NCBI Taxonomy" id="386414"/>
    <lineage>
        <taxon>Bacteria</taxon>
        <taxon>Pseudomonadati</taxon>
        <taxon>Bacteroidota</taxon>
        <taxon>Bacteroidia</taxon>
        <taxon>Bacteroidales</taxon>
        <taxon>Prevotellaceae</taxon>
        <taxon>Hoylesella</taxon>
    </lineage>
</organism>
<name>A0A2K0XM07_9BACT</name>
<gene>
    <name evidence="2" type="ORF">BFS16_03980</name>
</gene>
<evidence type="ECO:0000256" key="1">
    <source>
        <dbReference type="SAM" id="SignalP"/>
    </source>
</evidence>
<dbReference type="RefSeq" id="WP_103002871.1">
    <property type="nucleotide sequence ID" value="NZ_NBAX01000003.1"/>
</dbReference>
<keyword evidence="1" id="KW-0732">Signal</keyword>
<proteinExistence type="predicted"/>